<organism evidence="1 2">
    <name type="scientific">Babjeviella inositovora NRRL Y-12698</name>
    <dbReference type="NCBI Taxonomy" id="984486"/>
    <lineage>
        <taxon>Eukaryota</taxon>
        <taxon>Fungi</taxon>
        <taxon>Dikarya</taxon>
        <taxon>Ascomycota</taxon>
        <taxon>Saccharomycotina</taxon>
        <taxon>Pichiomycetes</taxon>
        <taxon>Serinales incertae sedis</taxon>
        <taxon>Babjeviella</taxon>
    </lineage>
</organism>
<evidence type="ECO:0000313" key="2">
    <source>
        <dbReference type="Proteomes" id="UP000094336"/>
    </source>
</evidence>
<sequence length="126" mass="14089">MPEKKHTRKFSSFQPGSIPVPDLRYEHGVTNSISDYAKSVQLKNHTQALGLKEAGEAEDVEDLPPPPITPTIVLWVIWKNQIMMPLLQSFLWTGFLLSLGPVRNLIIGNGVRCGLWLRSILAPAFN</sequence>
<keyword evidence="2" id="KW-1185">Reference proteome</keyword>
<dbReference type="STRING" id="984486.A0A1E3QR41"/>
<name>A0A1E3QR41_9ASCO</name>
<evidence type="ECO:0000313" key="1">
    <source>
        <dbReference type="EMBL" id="ODQ79954.1"/>
    </source>
</evidence>
<dbReference type="Proteomes" id="UP000094336">
    <property type="component" value="Unassembled WGS sequence"/>
</dbReference>
<dbReference type="EMBL" id="KV454431">
    <property type="protein sequence ID" value="ODQ79954.1"/>
    <property type="molecule type" value="Genomic_DNA"/>
</dbReference>
<accession>A0A1E3QR41</accession>
<protein>
    <submittedName>
        <fullName evidence="1">Uncharacterized protein</fullName>
    </submittedName>
</protein>
<dbReference type="GeneID" id="30148862"/>
<gene>
    <name evidence="1" type="ORF">BABINDRAFT_176111</name>
</gene>
<dbReference type="RefSeq" id="XP_018985282.1">
    <property type="nucleotide sequence ID" value="XM_019131009.1"/>
</dbReference>
<dbReference type="AlphaFoldDB" id="A0A1E3QR41"/>
<proteinExistence type="predicted"/>
<reference evidence="2" key="1">
    <citation type="submission" date="2016-05" db="EMBL/GenBank/DDBJ databases">
        <title>Comparative genomics of biotechnologically important yeasts.</title>
        <authorList>
            <consortium name="DOE Joint Genome Institute"/>
            <person name="Riley R."/>
            <person name="Haridas S."/>
            <person name="Wolfe K.H."/>
            <person name="Lopes M.R."/>
            <person name="Hittinger C.T."/>
            <person name="Goker M."/>
            <person name="Salamov A."/>
            <person name="Wisecaver J."/>
            <person name="Long T.M."/>
            <person name="Aerts A.L."/>
            <person name="Barry K."/>
            <person name="Choi C."/>
            <person name="Clum A."/>
            <person name="Coughlan A.Y."/>
            <person name="Deshpande S."/>
            <person name="Douglass A.P."/>
            <person name="Hanson S.J."/>
            <person name="Klenk H.-P."/>
            <person name="Labutti K."/>
            <person name="Lapidus A."/>
            <person name="Lindquist E."/>
            <person name="Lipzen A."/>
            <person name="Meier-Kolthoff J.P."/>
            <person name="Ohm R.A."/>
            <person name="Otillar R.P."/>
            <person name="Pangilinan J."/>
            <person name="Peng Y."/>
            <person name="Rokas A."/>
            <person name="Rosa C.A."/>
            <person name="Scheuner C."/>
            <person name="Sibirny A.A."/>
            <person name="Slot J.C."/>
            <person name="Stielow J.B."/>
            <person name="Sun H."/>
            <person name="Kurtzman C.P."/>
            <person name="Blackwell M."/>
            <person name="Grigoriev I.V."/>
            <person name="Jeffries T.W."/>
        </authorList>
    </citation>
    <scope>NUCLEOTIDE SEQUENCE [LARGE SCALE GENOMIC DNA]</scope>
    <source>
        <strain evidence="2">NRRL Y-12698</strain>
    </source>
</reference>
<dbReference type="OrthoDB" id="2430343at2759"/>